<dbReference type="AlphaFoldDB" id="A0A6J7VM56"/>
<dbReference type="Pfam" id="PF00271">
    <property type="entry name" value="Helicase_C"/>
    <property type="match status" value="1"/>
</dbReference>
<sequence length="166" mass="18216">MFTHFAEWGQKLAEHLSTRFDNPVGCYHGGQSRGARDQLVADFQALEGPGTLVLSLKAGGTGLNLTNANHVILYDRWWNPAVEDQARDRAWRIGQDKTVIAHRLVCPGTVDERVEEVVAGKRHIADLVLPKSSSLGDLDSNQLQTALGLRTDELLSDTDDLEGSLT</sequence>
<dbReference type="SMART" id="SM00490">
    <property type="entry name" value="HELICc"/>
    <property type="match status" value="1"/>
</dbReference>
<dbReference type="PANTHER" id="PTHR45626">
    <property type="entry name" value="TRANSCRIPTION TERMINATION FACTOR 2-RELATED"/>
    <property type="match status" value="1"/>
</dbReference>
<dbReference type="InterPro" id="IPR027417">
    <property type="entry name" value="P-loop_NTPase"/>
</dbReference>
<name>A0A6J7VM56_9ZZZZ</name>
<evidence type="ECO:0000256" key="3">
    <source>
        <dbReference type="ARBA" id="ARBA00022840"/>
    </source>
</evidence>
<protein>
    <submittedName>
        <fullName evidence="5">Unannotated protein</fullName>
    </submittedName>
</protein>
<gene>
    <name evidence="5" type="ORF">UFOPK4371_01579</name>
</gene>
<evidence type="ECO:0000313" key="5">
    <source>
        <dbReference type="EMBL" id="CAB5078432.1"/>
    </source>
</evidence>
<proteinExistence type="predicted"/>
<dbReference type="GO" id="GO:0016787">
    <property type="term" value="F:hydrolase activity"/>
    <property type="evidence" value="ECO:0007669"/>
    <property type="project" value="UniProtKB-KW"/>
</dbReference>
<keyword evidence="3" id="KW-0067">ATP-binding</keyword>
<dbReference type="EMBL" id="CAFBRD010000111">
    <property type="protein sequence ID" value="CAB5078432.1"/>
    <property type="molecule type" value="Genomic_DNA"/>
</dbReference>
<reference evidence="5" key="1">
    <citation type="submission" date="2020-05" db="EMBL/GenBank/DDBJ databases">
        <authorList>
            <person name="Chiriac C."/>
            <person name="Salcher M."/>
            <person name="Ghai R."/>
            <person name="Kavagutti S V."/>
        </authorList>
    </citation>
    <scope>NUCLEOTIDE SEQUENCE</scope>
</reference>
<dbReference type="GO" id="GO:0005634">
    <property type="term" value="C:nucleus"/>
    <property type="evidence" value="ECO:0007669"/>
    <property type="project" value="TreeGrafter"/>
</dbReference>
<evidence type="ECO:0000256" key="1">
    <source>
        <dbReference type="ARBA" id="ARBA00022741"/>
    </source>
</evidence>
<dbReference type="InterPro" id="IPR049730">
    <property type="entry name" value="SNF2/RAD54-like_C"/>
</dbReference>
<dbReference type="GO" id="GO:0008094">
    <property type="term" value="F:ATP-dependent activity, acting on DNA"/>
    <property type="evidence" value="ECO:0007669"/>
    <property type="project" value="TreeGrafter"/>
</dbReference>
<dbReference type="PANTHER" id="PTHR45626:SF16">
    <property type="entry name" value="ATP-DEPENDENT HELICASE ULS1"/>
    <property type="match status" value="1"/>
</dbReference>
<evidence type="ECO:0000259" key="4">
    <source>
        <dbReference type="PROSITE" id="PS51194"/>
    </source>
</evidence>
<dbReference type="GO" id="GO:0005737">
    <property type="term" value="C:cytoplasm"/>
    <property type="evidence" value="ECO:0007669"/>
    <property type="project" value="TreeGrafter"/>
</dbReference>
<dbReference type="SUPFAM" id="SSF52540">
    <property type="entry name" value="P-loop containing nucleoside triphosphate hydrolases"/>
    <property type="match status" value="1"/>
</dbReference>
<organism evidence="5">
    <name type="scientific">freshwater metagenome</name>
    <dbReference type="NCBI Taxonomy" id="449393"/>
    <lineage>
        <taxon>unclassified sequences</taxon>
        <taxon>metagenomes</taxon>
        <taxon>ecological metagenomes</taxon>
    </lineage>
</organism>
<keyword evidence="2" id="KW-0378">Hydrolase</keyword>
<keyword evidence="1" id="KW-0547">Nucleotide-binding</keyword>
<dbReference type="InterPro" id="IPR001650">
    <property type="entry name" value="Helicase_C-like"/>
</dbReference>
<feature type="domain" description="Helicase C-terminal" evidence="4">
    <location>
        <begin position="1"/>
        <end position="162"/>
    </location>
</feature>
<dbReference type="PROSITE" id="PS51194">
    <property type="entry name" value="HELICASE_CTER"/>
    <property type="match status" value="1"/>
</dbReference>
<dbReference type="InterPro" id="IPR050628">
    <property type="entry name" value="SNF2_RAD54_helicase_TF"/>
</dbReference>
<dbReference type="GO" id="GO:0000724">
    <property type="term" value="P:double-strand break repair via homologous recombination"/>
    <property type="evidence" value="ECO:0007669"/>
    <property type="project" value="TreeGrafter"/>
</dbReference>
<accession>A0A6J7VM56</accession>
<dbReference type="GO" id="GO:0005524">
    <property type="term" value="F:ATP binding"/>
    <property type="evidence" value="ECO:0007669"/>
    <property type="project" value="UniProtKB-KW"/>
</dbReference>
<dbReference type="CDD" id="cd18793">
    <property type="entry name" value="SF2_C_SNF"/>
    <property type="match status" value="1"/>
</dbReference>
<dbReference type="Gene3D" id="3.40.50.300">
    <property type="entry name" value="P-loop containing nucleotide triphosphate hydrolases"/>
    <property type="match status" value="1"/>
</dbReference>
<evidence type="ECO:0000256" key="2">
    <source>
        <dbReference type="ARBA" id="ARBA00022801"/>
    </source>
</evidence>